<evidence type="ECO:0000259" key="22">
    <source>
        <dbReference type="PROSITE" id="PS51332"/>
    </source>
</evidence>
<evidence type="ECO:0000256" key="8">
    <source>
        <dbReference type="ARBA" id="ARBA00022603"/>
    </source>
</evidence>
<evidence type="ECO:0000256" key="14">
    <source>
        <dbReference type="ARBA" id="ARBA00022833"/>
    </source>
</evidence>
<dbReference type="SMART" id="SM01018">
    <property type="entry name" value="B12-binding_2"/>
    <property type="match status" value="1"/>
</dbReference>
<evidence type="ECO:0000256" key="9">
    <source>
        <dbReference type="ARBA" id="ARBA00022605"/>
    </source>
</evidence>
<dbReference type="InterPro" id="IPR036594">
    <property type="entry name" value="Meth_synthase_dom"/>
</dbReference>
<evidence type="ECO:0000256" key="4">
    <source>
        <dbReference type="ARBA" id="ARBA00005178"/>
    </source>
</evidence>
<protein>
    <recommendedName>
        <fullName evidence="7">Methionine synthase</fullName>
        <ecNumber evidence="6">2.1.1.13</ecNumber>
    </recommendedName>
    <alternativeName>
        <fullName evidence="18">5-methyltetrahydrofolate--homocysteine methyltransferase</fullName>
    </alternativeName>
</protein>
<dbReference type="SUPFAM" id="SSF52242">
    <property type="entry name" value="Cobalamin (vitamin B12)-binding domain"/>
    <property type="match status" value="1"/>
</dbReference>
<evidence type="ECO:0000256" key="17">
    <source>
        <dbReference type="ARBA" id="ARBA00025552"/>
    </source>
</evidence>
<feature type="binding site" evidence="19">
    <location>
        <position position="276"/>
    </location>
    <ligand>
        <name>Zn(2+)</name>
        <dbReference type="ChEBI" id="CHEBI:29105"/>
    </ligand>
</feature>
<evidence type="ECO:0000256" key="12">
    <source>
        <dbReference type="ARBA" id="ARBA00022691"/>
    </source>
</evidence>
<dbReference type="Proteomes" id="UP001058120">
    <property type="component" value="Chromosome"/>
</dbReference>
<keyword evidence="13 19" id="KW-0479">Metal-binding</keyword>
<dbReference type="InterPro" id="IPR036724">
    <property type="entry name" value="Cobalamin-bd_sf"/>
</dbReference>
<dbReference type="PROSITE" id="PS51337">
    <property type="entry name" value="B12_BINDING_NTER"/>
    <property type="match status" value="1"/>
</dbReference>
<evidence type="ECO:0000259" key="20">
    <source>
        <dbReference type="PROSITE" id="PS50970"/>
    </source>
</evidence>
<evidence type="ECO:0000256" key="3">
    <source>
        <dbReference type="ARBA" id="ARBA00001956"/>
    </source>
</evidence>
<proteinExistence type="inferred from homology"/>
<keyword evidence="8 19" id="KW-0489">Methyltransferase</keyword>
<dbReference type="InterPro" id="IPR003759">
    <property type="entry name" value="Cbl-bd_cap"/>
</dbReference>
<feature type="binding site" evidence="19">
    <location>
        <position position="210"/>
    </location>
    <ligand>
        <name>Zn(2+)</name>
        <dbReference type="ChEBI" id="CHEBI:29105"/>
    </ligand>
</feature>
<feature type="domain" description="Pterin-binding" evidence="21">
    <location>
        <begin position="325"/>
        <end position="568"/>
    </location>
</feature>
<name>A0ABY5Y1P8_9BACT</name>
<comment type="pathway">
    <text evidence="4">Amino-acid biosynthesis; L-methionine biosynthesis via de novo pathway; L-methionine from L-homocysteine (MetH route): step 1/1.</text>
</comment>
<dbReference type="Gene3D" id="3.40.50.280">
    <property type="entry name" value="Cobalamin-binding domain"/>
    <property type="match status" value="1"/>
</dbReference>
<dbReference type="InterPro" id="IPR003726">
    <property type="entry name" value="HCY_dom"/>
</dbReference>
<evidence type="ECO:0000259" key="21">
    <source>
        <dbReference type="PROSITE" id="PS50972"/>
    </source>
</evidence>
<evidence type="ECO:0000256" key="18">
    <source>
        <dbReference type="ARBA" id="ARBA00031040"/>
    </source>
</evidence>
<feature type="domain" description="B12-binding N-terminal" evidence="23">
    <location>
        <begin position="592"/>
        <end position="686"/>
    </location>
</feature>
<sequence>MGLVRTLIQTDTPLFIDGAMGTMLQKLGMPDGANPAEFCMERPDIVEQIHLEYLKAGANIIITSTFGGTKYKLPPSLDVETFNIKMAQVAQKAVSQMKQETGAPCFIAGDIGPVGKFLRPLGELDPQDFISAIREQVRGLVKGGVDLIFIETQFDLAEARAAVAAAKMETDLPIFVSMTFEDGVSLTGSSPEIFAATMQNMGVDAIGVNCGAGPEQMLPVVKRILAGCTLPVFAEPNAGLPELIGGETVFRLDPQDFAEQTSHIAKEGVHILGGCCGTNPQHIQALREKVLSIQKDISKTERKLPYGIRLTSRSSLVQIGETQPLIMIGERINPTGKKALSAELQAGKFDLALQYADEQIAMGTKILDVNVGAPHVHEESMLPSLVETLVSRVQTPLCIDSSNPEAIIRALPFHAGSALVNSISGEENKMELLAPACKIWGSPFILLPLTGANLPKTAKERISIIEQLLLKAEKYAIPRHLIMIDILALTAASDGKAPAACLETVKWCHKEHLPTTLGLSNISFGLPARDLVNSSFFAMAAGSGLSSCIANPSNIRIREALDSANLLLGFDENAEHFTNSYAKWTSQSQNQNQGTNQAKAGAKTMEEAVIIGDKDHIVAMIDEELKKGADPFELVRERLIPAIQKVGTLYEKKEYFLPQLLRSASTMQTGFAHVKPLLEKSGQVAERTKIVLATVQGDIHDIGKNIVGLLLSNYGYDVIDLGKDVPAETIVEQAAASHAEIIGLSALMTTTMPRMEETVSLVKEKNLSCKVIVGGAVVTREYAKSIGADGYSVDAVEAVRVVKELLGK</sequence>
<comment type="cofactor">
    <cofactor evidence="3">
        <name>methylcob(III)alamin</name>
        <dbReference type="ChEBI" id="CHEBI:28115"/>
    </cofactor>
</comment>
<keyword evidence="15" id="KW-0486">Methionine biosynthesis</keyword>
<gene>
    <name evidence="24" type="ORF">JBF11_01990</name>
</gene>
<reference evidence="24" key="1">
    <citation type="submission" date="2020-12" db="EMBL/GenBank/DDBJ databases">
        <title>Taurinivorans muris gen. nov., sp. nov., fundamental and realized metabolic niche of a ubiquitous sulfidogenic bacterium in the murine intestine.</title>
        <authorList>
            <person name="Ye H."/>
            <person name="Hanson B.T."/>
            <person name="Loy A."/>
        </authorList>
    </citation>
    <scope>NUCLEOTIDE SEQUENCE</scope>
    <source>
        <strain evidence="24">LT0009</strain>
    </source>
</reference>
<evidence type="ECO:0000256" key="16">
    <source>
        <dbReference type="ARBA" id="ARBA00023285"/>
    </source>
</evidence>
<dbReference type="InterPro" id="IPR017215">
    <property type="entry name" value="MetH_bac"/>
</dbReference>
<dbReference type="Gene3D" id="3.20.20.20">
    <property type="entry name" value="Dihydropteroate synthase-like"/>
    <property type="match status" value="1"/>
</dbReference>
<evidence type="ECO:0000256" key="15">
    <source>
        <dbReference type="ARBA" id="ARBA00023167"/>
    </source>
</evidence>
<dbReference type="Pfam" id="PF00809">
    <property type="entry name" value="Pterin_bind"/>
    <property type="match status" value="1"/>
</dbReference>
<keyword evidence="9" id="KW-0028">Amino-acid biosynthesis</keyword>
<accession>A0ABY5Y1P8</accession>
<keyword evidence="11 19" id="KW-0808">Transferase</keyword>
<keyword evidence="16" id="KW-0170">Cobalt</keyword>
<feature type="binding site" evidence="19">
    <location>
        <position position="275"/>
    </location>
    <ligand>
        <name>Zn(2+)</name>
        <dbReference type="ChEBI" id="CHEBI:29105"/>
    </ligand>
</feature>
<keyword evidence="10" id="KW-0846">Cobalamin</keyword>
<dbReference type="Pfam" id="PF02607">
    <property type="entry name" value="B12-binding_2"/>
    <property type="match status" value="1"/>
</dbReference>
<dbReference type="Gene3D" id="3.20.20.330">
    <property type="entry name" value="Homocysteine-binding-like domain"/>
    <property type="match status" value="1"/>
</dbReference>
<dbReference type="InterPro" id="IPR000489">
    <property type="entry name" value="Pterin-binding_dom"/>
</dbReference>
<evidence type="ECO:0000256" key="5">
    <source>
        <dbReference type="ARBA" id="ARBA00010398"/>
    </source>
</evidence>
<evidence type="ECO:0000313" key="25">
    <source>
        <dbReference type="Proteomes" id="UP001058120"/>
    </source>
</evidence>
<dbReference type="RefSeq" id="WP_334315710.1">
    <property type="nucleotide sequence ID" value="NZ_CP065938.1"/>
</dbReference>
<evidence type="ECO:0000256" key="2">
    <source>
        <dbReference type="ARBA" id="ARBA00001947"/>
    </source>
</evidence>
<feature type="domain" description="Hcy-binding" evidence="20">
    <location>
        <begin position="2"/>
        <end position="290"/>
    </location>
</feature>
<evidence type="ECO:0000256" key="11">
    <source>
        <dbReference type="ARBA" id="ARBA00022679"/>
    </source>
</evidence>
<dbReference type="SUPFAM" id="SSF51717">
    <property type="entry name" value="Dihydropteroate synthetase-like"/>
    <property type="match status" value="1"/>
</dbReference>
<dbReference type="InterPro" id="IPR050554">
    <property type="entry name" value="Met_Synthase/Corrinoid"/>
</dbReference>
<dbReference type="PANTHER" id="PTHR45833:SF1">
    <property type="entry name" value="METHIONINE SYNTHASE"/>
    <property type="match status" value="1"/>
</dbReference>
<evidence type="ECO:0000256" key="13">
    <source>
        <dbReference type="ARBA" id="ARBA00022723"/>
    </source>
</evidence>
<dbReference type="InterPro" id="IPR036589">
    <property type="entry name" value="HCY_dom_sf"/>
</dbReference>
<feature type="domain" description="B12-binding" evidence="22">
    <location>
        <begin position="687"/>
        <end position="808"/>
    </location>
</feature>
<evidence type="ECO:0000256" key="19">
    <source>
        <dbReference type="PROSITE-ProRule" id="PRU00333"/>
    </source>
</evidence>
<dbReference type="PANTHER" id="PTHR45833">
    <property type="entry name" value="METHIONINE SYNTHASE"/>
    <property type="match status" value="1"/>
</dbReference>
<comment type="cofactor">
    <cofactor evidence="2 19">
        <name>Zn(2+)</name>
        <dbReference type="ChEBI" id="CHEBI:29105"/>
    </cofactor>
</comment>
<evidence type="ECO:0000256" key="10">
    <source>
        <dbReference type="ARBA" id="ARBA00022628"/>
    </source>
</evidence>
<dbReference type="InterPro" id="IPR006158">
    <property type="entry name" value="Cobalamin-bd"/>
</dbReference>
<keyword evidence="12" id="KW-0949">S-adenosyl-L-methionine</keyword>
<dbReference type="PROSITE" id="PS51332">
    <property type="entry name" value="B12_BINDING"/>
    <property type="match status" value="1"/>
</dbReference>
<keyword evidence="14 19" id="KW-0862">Zinc</keyword>
<dbReference type="PROSITE" id="PS50972">
    <property type="entry name" value="PTERIN_BINDING"/>
    <property type="match status" value="1"/>
</dbReference>
<comment type="function">
    <text evidence="17">Catalyzes the transfer of a methyl group from methyl-cobalamin to homocysteine, yielding enzyme-bound cob(I)alamin and methionine. Subsequently, remethylates the cofactor using methyltetrahydrofolate.</text>
</comment>
<dbReference type="InterPro" id="IPR011005">
    <property type="entry name" value="Dihydropteroate_synth-like_sf"/>
</dbReference>
<dbReference type="Pfam" id="PF02574">
    <property type="entry name" value="S-methyl_trans"/>
    <property type="match status" value="1"/>
</dbReference>
<evidence type="ECO:0000256" key="7">
    <source>
        <dbReference type="ARBA" id="ARBA00013998"/>
    </source>
</evidence>
<dbReference type="EMBL" id="CP065938">
    <property type="protein sequence ID" value="UWX06109.1"/>
    <property type="molecule type" value="Genomic_DNA"/>
</dbReference>
<evidence type="ECO:0000256" key="6">
    <source>
        <dbReference type="ARBA" id="ARBA00012032"/>
    </source>
</evidence>
<comment type="catalytic activity">
    <reaction evidence="1">
        <text>(6S)-5-methyl-5,6,7,8-tetrahydrofolate + L-homocysteine = (6S)-5,6,7,8-tetrahydrofolate + L-methionine</text>
        <dbReference type="Rhea" id="RHEA:11172"/>
        <dbReference type="ChEBI" id="CHEBI:18608"/>
        <dbReference type="ChEBI" id="CHEBI:57453"/>
        <dbReference type="ChEBI" id="CHEBI:57844"/>
        <dbReference type="ChEBI" id="CHEBI:58199"/>
        <dbReference type="EC" id="2.1.1.13"/>
    </reaction>
</comment>
<dbReference type="PIRSF" id="PIRSF037472">
    <property type="entry name" value="DHPS_mtfrase"/>
    <property type="match status" value="1"/>
</dbReference>
<dbReference type="SUPFAM" id="SSF47644">
    <property type="entry name" value="Methionine synthase domain"/>
    <property type="match status" value="1"/>
</dbReference>
<dbReference type="PROSITE" id="PS50970">
    <property type="entry name" value="HCY"/>
    <property type="match status" value="1"/>
</dbReference>
<organism evidence="24 25">
    <name type="scientific">Taurinivorans muris</name>
    <dbReference type="NCBI Taxonomy" id="2787751"/>
    <lineage>
        <taxon>Bacteria</taxon>
        <taxon>Pseudomonadati</taxon>
        <taxon>Thermodesulfobacteriota</taxon>
        <taxon>Desulfovibrionia</taxon>
        <taxon>Desulfovibrionales</taxon>
        <taxon>Desulfovibrionaceae</taxon>
        <taxon>Taurinivorans</taxon>
    </lineage>
</organism>
<evidence type="ECO:0000313" key="24">
    <source>
        <dbReference type="EMBL" id="UWX06109.1"/>
    </source>
</evidence>
<dbReference type="CDD" id="cd02070">
    <property type="entry name" value="corrinoid_protein_B12-BD"/>
    <property type="match status" value="1"/>
</dbReference>
<dbReference type="EC" id="2.1.1.13" evidence="6"/>
<dbReference type="Gene3D" id="1.10.1240.10">
    <property type="entry name" value="Methionine synthase domain"/>
    <property type="match status" value="1"/>
</dbReference>
<dbReference type="Pfam" id="PF02310">
    <property type="entry name" value="B12-binding"/>
    <property type="match status" value="1"/>
</dbReference>
<evidence type="ECO:0000256" key="1">
    <source>
        <dbReference type="ARBA" id="ARBA00001700"/>
    </source>
</evidence>
<comment type="similarity">
    <text evidence="5">Belongs to the vitamin-B12 dependent methionine synthase family.</text>
</comment>
<evidence type="ECO:0000259" key="23">
    <source>
        <dbReference type="PROSITE" id="PS51337"/>
    </source>
</evidence>
<dbReference type="SUPFAM" id="SSF82282">
    <property type="entry name" value="Homocysteine S-methyltransferase"/>
    <property type="match status" value="1"/>
</dbReference>
<keyword evidence="25" id="KW-1185">Reference proteome</keyword>